<dbReference type="InterPro" id="IPR002110">
    <property type="entry name" value="Ankyrin_rpt"/>
</dbReference>
<feature type="repeat" description="ANK" evidence="3">
    <location>
        <begin position="58"/>
        <end position="90"/>
    </location>
</feature>
<dbReference type="PROSITE" id="PS50088">
    <property type="entry name" value="ANK_REPEAT"/>
    <property type="match status" value="1"/>
</dbReference>
<organism evidence="4">
    <name type="scientific">Tanacetum cinerariifolium</name>
    <name type="common">Dalmatian daisy</name>
    <name type="synonym">Chrysanthemum cinerariifolium</name>
    <dbReference type="NCBI Taxonomy" id="118510"/>
    <lineage>
        <taxon>Eukaryota</taxon>
        <taxon>Viridiplantae</taxon>
        <taxon>Streptophyta</taxon>
        <taxon>Embryophyta</taxon>
        <taxon>Tracheophyta</taxon>
        <taxon>Spermatophyta</taxon>
        <taxon>Magnoliopsida</taxon>
        <taxon>eudicotyledons</taxon>
        <taxon>Gunneridae</taxon>
        <taxon>Pentapetalae</taxon>
        <taxon>asterids</taxon>
        <taxon>campanulids</taxon>
        <taxon>Asterales</taxon>
        <taxon>Asteraceae</taxon>
        <taxon>Asteroideae</taxon>
        <taxon>Anthemideae</taxon>
        <taxon>Anthemidinae</taxon>
        <taxon>Tanacetum</taxon>
    </lineage>
</organism>
<gene>
    <name evidence="4" type="ORF">Tci_401072</name>
</gene>
<dbReference type="InterPro" id="IPR036770">
    <property type="entry name" value="Ankyrin_rpt-contain_sf"/>
</dbReference>
<accession>A0A699HIL6</accession>
<dbReference type="PROSITE" id="PS50297">
    <property type="entry name" value="ANK_REP_REGION"/>
    <property type="match status" value="1"/>
</dbReference>
<evidence type="ECO:0000256" key="1">
    <source>
        <dbReference type="ARBA" id="ARBA00022737"/>
    </source>
</evidence>
<sequence>MNSVTSCMSSTVGTPATTNVVVCSSLDMYVMPLRVDATYVLKEVLSSFPNLVITTDSSNSTALHITSVQGHVDVVNLLLDAYSNPAKIAKNNGQTVIHNFRSFGSHKLYSNL</sequence>
<dbReference type="Pfam" id="PF00023">
    <property type="entry name" value="Ank"/>
    <property type="match status" value="1"/>
</dbReference>
<evidence type="ECO:0000256" key="3">
    <source>
        <dbReference type="PROSITE-ProRule" id="PRU00023"/>
    </source>
</evidence>
<evidence type="ECO:0000256" key="2">
    <source>
        <dbReference type="ARBA" id="ARBA00023043"/>
    </source>
</evidence>
<comment type="caution">
    <text evidence="4">The sequence shown here is derived from an EMBL/GenBank/DDBJ whole genome shotgun (WGS) entry which is preliminary data.</text>
</comment>
<evidence type="ECO:0000313" key="4">
    <source>
        <dbReference type="EMBL" id="GEY29098.1"/>
    </source>
</evidence>
<dbReference type="GO" id="GO:0005886">
    <property type="term" value="C:plasma membrane"/>
    <property type="evidence" value="ECO:0007669"/>
    <property type="project" value="TreeGrafter"/>
</dbReference>
<keyword evidence="1" id="KW-0677">Repeat</keyword>
<dbReference type="EMBL" id="BKCJ010166493">
    <property type="protein sequence ID" value="GEY29098.1"/>
    <property type="molecule type" value="Genomic_DNA"/>
</dbReference>
<dbReference type="SUPFAM" id="SSF48403">
    <property type="entry name" value="Ankyrin repeat"/>
    <property type="match status" value="1"/>
</dbReference>
<name>A0A699HIL6_TANCI</name>
<protein>
    <submittedName>
        <fullName evidence="4">Ankyrin repeat-containing protein At5g02620-like</fullName>
    </submittedName>
</protein>
<dbReference type="AlphaFoldDB" id="A0A699HIL6"/>
<reference evidence="4" key="1">
    <citation type="journal article" date="2019" name="Sci. Rep.">
        <title>Draft genome of Tanacetum cinerariifolium, the natural source of mosquito coil.</title>
        <authorList>
            <person name="Yamashiro T."/>
            <person name="Shiraishi A."/>
            <person name="Satake H."/>
            <person name="Nakayama K."/>
        </authorList>
    </citation>
    <scope>NUCLEOTIDE SEQUENCE</scope>
</reference>
<dbReference type="PANTHER" id="PTHR24186">
    <property type="entry name" value="PROTEIN PHOSPHATASE 1 REGULATORY SUBUNIT"/>
    <property type="match status" value="1"/>
</dbReference>
<keyword evidence="2 3" id="KW-0040">ANK repeat</keyword>
<proteinExistence type="predicted"/>
<dbReference type="PANTHER" id="PTHR24186:SF8">
    <property type="entry name" value="ANKYRIN REPEAT FAMILY PROTEIN"/>
    <property type="match status" value="1"/>
</dbReference>
<dbReference type="Gene3D" id="1.25.40.20">
    <property type="entry name" value="Ankyrin repeat-containing domain"/>
    <property type="match status" value="1"/>
</dbReference>